<dbReference type="AlphaFoldDB" id="A0A6M3ITR5"/>
<dbReference type="EMBL" id="MT141421">
    <property type="protein sequence ID" value="QJA60794.1"/>
    <property type="molecule type" value="Genomic_DNA"/>
</dbReference>
<gene>
    <name evidence="1" type="ORF">MM415B01048_0002</name>
</gene>
<sequence length="66" mass="7518">MEDGDNEGVESYMKGGYDTVCTECNGLRVVLNPVLPDHVQKEIDEYCRCEREDVAYAAQERRMMGV</sequence>
<name>A0A6M3ITR5_9ZZZZ</name>
<protein>
    <submittedName>
        <fullName evidence="1">Uncharacterized protein</fullName>
    </submittedName>
</protein>
<accession>A0A6M3ITR5</accession>
<evidence type="ECO:0000313" key="1">
    <source>
        <dbReference type="EMBL" id="QJA60794.1"/>
    </source>
</evidence>
<organism evidence="1">
    <name type="scientific">viral metagenome</name>
    <dbReference type="NCBI Taxonomy" id="1070528"/>
    <lineage>
        <taxon>unclassified sequences</taxon>
        <taxon>metagenomes</taxon>
        <taxon>organismal metagenomes</taxon>
    </lineage>
</organism>
<proteinExistence type="predicted"/>
<reference evidence="1" key="1">
    <citation type="submission" date="2020-03" db="EMBL/GenBank/DDBJ databases">
        <title>The deep terrestrial virosphere.</title>
        <authorList>
            <person name="Holmfeldt K."/>
            <person name="Nilsson E."/>
            <person name="Simone D."/>
            <person name="Lopez-Fernandez M."/>
            <person name="Wu X."/>
            <person name="de Brujin I."/>
            <person name="Lundin D."/>
            <person name="Andersson A."/>
            <person name="Bertilsson S."/>
            <person name="Dopson M."/>
        </authorList>
    </citation>
    <scope>NUCLEOTIDE SEQUENCE</scope>
    <source>
        <strain evidence="1">MM415B01048</strain>
    </source>
</reference>